<evidence type="ECO:0000313" key="4">
    <source>
        <dbReference type="Proteomes" id="UP001597413"/>
    </source>
</evidence>
<gene>
    <name evidence="3" type="ORF">ACFSM0_11790</name>
</gene>
<comment type="caution">
    <text evidence="3">The sequence shown here is derived from an EMBL/GenBank/DDBJ whole genome shotgun (WGS) entry which is preliminary data.</text>
</comment>
<dbReference type="InterPro" id="IPR044946">
    <property type="entry name" value="Restrct_endonuc_typeI_TRD_sf"/>
</dbReference>
<evidence type="ECO:0000256" key="2">
    <source>
        <dbReference type="ARBA" id="ARBA00023125"/>
    </source>
</evidence>
<evidence type="ECO:0008006" key="5">
    <source>
        <dbReference type="Google" id="ProtNLM"/>
    </source>
</evidence>
<keyword evidence="4" id="KW-1185">Reference proteome</keyword>
<accession>A0ABW5A914</accession>
<dbReference type="PANTHER" id="PTHR30408:SF12">
    <property type="entry name" value="TYPE I RESTRICTION ENZYME MJAVIII SPECIFICITY SUBUNIT"/>
    <property type="match status" value="1"/>
</dbReference>
<keyword evidence="1" id="KW-0680">Restriction system</keyword>
<dbReference type="Gene3D" id="3.90.220.20">
    <property type="entry name" value="DNA methylase specificity domains"/>
    <property type="match status" value="2"/>
</dbReference>
<dbReference type="InterPro" id="IPR052021">
    <property type="entry name" value="Type-I_RS_S_subunit"/>
</dbReference>
<evidence type="ECO:0000256" key="1">
    <source>
        <dbReference type="ARBA" id="ARBA00022747"/>
    </source>
</evidence>
<organism evidence="3 4">
    <name type="scientific">Rhodobacter lacus</name>
    <dbReference type="NCBI Taxonomy" id="1641972"/>
    <lineage>
        <taxon>Bacteria</taxon>
        <taxon>Pseudomonadati</taxon>
        <taxon>Pseudomonadota</taxon>
        <taxon>Alphaproteobacteria</taxon>
        <taxon>Rhodobacterales</taxon>
        <taxon>Rhodobacter group</taxon>
        <taxon>Rhodobacter</taxon>
    </lineage>
</organism>
<protein>
    <recommendedName>
        <fullName evidence="5">Restriction endonuclease subunit S</fullName>
    </recommendedName>
</protein>
<reference evidence="4" key="1">
    <citation type="journal article" date="2019" name="Int. J. Syst. Evol. Microbiol.">
        <title>The Global Catalogue of Microorganisms (GCM) 10K type strain sequencing project: providing services to taxonomists for standard genome sequencing and annotation.</title>
        <authorList>
            <consortium name="The Broad Institute Genomics Platform"/>
            <consortium name="The Broad Institute Genome Sequencing Center for Infectious Disease"/>
            <person name="Wu L."/>
            <person name="Ma J."/>
        </authorList>
    </citation>
    <scope>NUCLEOTIDE SEQUENCE [LARGE SCALE GENOMIC DNA]</scope>
    <source>
        <strain evidence="4">CCUG 55131</strain>
    </source>
</reference>
<name>A0ABW5A914_9RHOB</name>
<evidence type="ECO:0000313" key="3">
    <source>
        <dbReference type="EMBL" id="MFD2174777.1"/>
    </source>
</evidence>
<dbReference type="SUPFAM" id="SSF116734">
    <property type="entry name" value="DNA methylase specificity domain"/>
    <property type="match status" value="2"/>
</dbReference>
<dbReference type="Proteomes" id="UP001597413">
    <property type="component" value="Unassembled WGS sequence"/>
</dbReference>
<proteinExistence type="predicted"/>
<sequence length="444" mass="50296">MKPIEEAARKLPLVVPFSEVATWNVSAQFAAKWHWEDLHVHELGWALTRRSEAALDSLRPNSEVTLLTIRFDGSIERRDPTKISEVKGKLFRVFPGDVVFSKIDVRNGAIGIAPDDIPNMCATSEFPVYTVDLGKAEPDYIKLLFRTDAFMRLLNSMISGASGRKRIQPTQLQDAKVPLPGLPTQNAIADVWRDGVAALNSHLNCVKRLAVKLNDQLEKRTVGFEQSCRSRFFVAGYEATQQWDMKAGRAAHFLSSNPDFVRLGDYTEECTATVRPWEQPEKEWPVYGVNNKDGVFLNGYQQGADFNAPYKRIEKDWFFHNPTRANVGSLGIVPDVPEDAITSPEYQVWRLTSGFLPEFMALLLRTDYFLSLVAFNRVGGVKQRMYYGNLAEIRLPLIPIEEQQRVANEYTLLLSKISKARTDLERRKGKIEQMILGTLKVEGN</sequence>
<dbReference type="PANTHER" id="PTHR30408">
    <property type="entry name" value="TYPE-1 RESTRICTION ENZYME ECOKI SPECIFICITY PROTEIN"/>
    <property type="match status" value="1"/>
</dbReference>
<dbReference type="CDD" id="cd16961">
    <property type="entry name" value="RMtype1_S_TRD-CR_like"/>
    <property type="match status" value="1"/>
</dbReference>
<keyword evidence="2" id="KW-0238">DNA-binding</keyword>
<dbReference type="RefSeq" id="WP_377390554.1">
    <property type="nucleotide sequence ID" value="NZ_JBHUIX010000011.1"/>
</dbReference>
<dbReference type="EMBL" id="JBHUIX010000011">
    <property type="protein sequence ID" value="MFD2174777.1"/>
    <property type="molecule type" value="Genomic_DNA"/>
</dbReference>